<feature type="non-terminal residue" evidence="2">
    <location>
        <position position="1"/>
    </location>
</feature>
<feature type="region of interest" description="Disordered" evidence="1">
    <location>
        <begin position="117"/>
        <end position="141"/>
    </location>
</feature>
<evidence type="ECO:0000256" key="1">
    <source>
        <dbReference type="SAM" id="MobiDB-lite"/>
    </source>
</evidence>
<sequence length="220" mass="24632">ERLRQCLRDSIITVNTENKEKVGTQEKLFDLVKLHQRLQSNAVVSDPTWLRSIIAQIEHLIATGMGAETVSVYYSFRHKPTNNVLQEVKLNNATQQTQTISTDLINVGTQTDIDVHNSSTQTDDDDHNTEAQAHGFNPETHQRSIMTDIDVHNTGTQTVTVTTEAQTHSLNPPSVTTETQTHSLNPPTHQRNIIDDLSQMITWTILSQMENLATDTPLDG</sequence>
<dbReference type="EMBL" id="CAXKWB010001486">
    <property type="protein sequence ID" value="CAL4064447.1"/>
    <property type="molecule type" value="Genomic_DNA"/>
</dbReference>
<organism evidence="2 3">
    <name type="scientific">Meganyctiphanes norvegica</name>
    <name type="common">Northern krill</name>
    <name type="synonym">Thysanopoda norvegica</name>
    <dbReference type="NCBI Taxonomy" id="48144"/>
    <lineage>
        <taxon>Eukaryota</taxon>
        <taxon>Metazoa</taxon>
        <taxon>Ecdysozoa</taxon>
        <taxon>Arthropoda</taxon>
        <taxon>Crustacea</taxon>
        <taxon>Multicrustacea</taxon>
        <taxon>Malacostraca</taxon>
        <taxon>Eumalacostraca</taxon>
        <taxon>Eucarida</taxon>
        <taxon>Euphausiacea</taxon>
        <taxon>Euphausiidae</taxon>
        <taxon>Meganyctiphanes</taxon>
    </lineage>
</organism>
<dbReference type="AlphaFoldDB" id="A0AAV2PUI4"/>
<reference evidence="2 3" key="1">
    <citation type="submission" date="2024-05" db="EMBL/GenBank/DDBJ databases">
        <authorList>
            <person name="Wallberg A."/>
        </authorList>
    </citation>
    <scope>NUCLEOTIDE SEQUENCE [LARGE SCALE GENOMIC DNA]</scope>
</reference>
<dbReference type="Proteomes" id="UP001497623">
    <property type="component" value="Unassembled WGS sequence"/>
</dbReference>
<gene>
    <name evidence="2" type="ORF">MNOR_LOCUS4096</name>
</gene>
<keyword evidence="3" id="KW-1185">Reference proteome</keyword>
<evidence type="ECO:0000313" key="2">
    <source>
        <dbReference type="EMBL" id="CAL4064447.1"/>
    </source>
</evidence>
<proteinExistence type="predicted"/>
<protein>
    <submittedName>
        <fullName evidence="2">Uncharacterized protein</fullName>
    </submittedName>
</protein>
<feature type="compositionally biased region" description="Polar residues" evidence="1">
    <location>
        <begin position="168"/>
        <end position="188"/>
    </location>
</feature>
<evidence type="ECO:0000313" key="3">
    <source>
        <dbReference type="Proteomes" id="UP001497623"/>
    </source>
</evidence>
<name>A0AAV2PUI4_MEGNR</name>
<comment type="caution">
    <text evidence="2">The sequence shown here is derived from an EMBL/GenBank/DDBJ whole genome shotgun (WGS) entry which is preliminary data.</text>
</comment>
<feature type="region of interest" description="Disordered" evidence="1">
    <location>
        <begin position="166"/>
        <end position="188"/>
    </location>
</feature>
<accession>A0AAV2PUI4</accession>